<reference evidence="1" key="1">
    <citation type="submission" date="2021-05" db="EMBL/GenBank/DDBJ databases">
        <authorList>
            <person name="Arsene-Ploetze F."/>
        </authorList>
    </citation>
    <scope>NUCLEOTIDE SEQUENCE</scope>
    <source>
        <strain evidence="1">DSM 42138</strain>
    </source>
</reference>
<organism evidence="1 2">
    <name type="scientific">Actinacidiphila cocklensis</name>
    <dbReference type="NCBI Taxonomy" id="887465"/>
    <lineage>
        <taxon>Bacteria</taxon>
        <taxon>Bacillati</taxon>
        <taxon>Actinomycetota</taxon>
        <taxon>Actinomycetes</taxon>
        <taxon>Kitasatosporales</taxon>
        <taxon>Streptomycetaceae</taxon>
        <taxon>Actinacidiphila</taxon>
    </lineage>
</organism>
<protein>
    <submittedName>
        <fullName evidence="1">Uncharacterized protein</fullName>
    </submittedName>
</protein>
<dbReference type="Proteomes" id="UP001152519">
    <property type="component" value="Unassembled WGS sequence"/>
</dbReference>
<proteinExistence type="predicted"/>
<dbReference type="EMBL" id="CAJSLV010000054">
    <property type="protein sequence ID" value="CAG6394298.1"/>
    <property type="molecule type" value="Genomic_DNA"/>
</dbReference>
<dbReference type="InterPro" id="IPR045558">
    <property type="entry name" value="DUF6317"/>
</dbReference>
<dbReference type="Pfam" id="PF19840">
    <property type="entry name" value="DUF6317"/>
    <property type="match status" value="1"/>
</dbReference>
<accession>A0A9W4DQK8</accession>
<gene>
    <name evidence="1" type="ORF">SCOCK_250116</name>
</gene>
<evidence type="ECO:0000313" key="1">
    <source>
        <dbReference type="EMBL" id="CAG6394298.1"/>
    </source>
</evidence>
<name>A0A9W4DQK8_9ACTN</name>
<dbReference type="RefSeq" id="WP_251490510.1">
    <property type="nucleotide sequence ID" value="NZ_CAJSLV010000054.1"/>
</dbReference>
<evidence type="ECO:0000313" key="2">
    <source>
        <dbReference type="Proteomes" id="UP001152519"/>
    </source>
</evidence>
<sequence length="99" mass="10399">MTAGYNVILGDLSSMASTFHTQATNYAALKTDVAPPIAGSGDAGLDDSIASIMDAIAGLHAKLAGRIEEHGNGLDYAHGSYQRHDIDVHGLFEDLMPDE</sequence>
<dbReference type="AlphaFoldDB" id="A0A9W4DQK8"/>
<comment type="caution">
    <text evidence="1">The sequence shown here is derived from an EMBL/GenBank/DDBJ whole genome shotgun (WGS) entry which is preliminary data.</text>
</comment>
<keyword evidence="2" id="KW-1185">Reference proteome</keyword>